<dbReference type="InterPro" id="IPR015897">
    <property type="entry name" value="CHK_kinase-like"/>
</dbReference>
<dbReference type="SMART" id="SM00587">
    <property type="entry name" value="CHK"/>
    <property type="match status" value="1"/>
</dbReference>
<keyword evidence="2" id="KW-1185">Reference proteome</keyword>
<gene>
    <name evidence="3" type="primary">LOC117642851</name>
</gene>
<dbReference type="Pfam" id="PF02958">
    <property type="entry name" value="EcKL"/>
    <property type="match status" value="1"/>
</dbReference>
<sequence length="451" mass="49852">MSAAAVTVALNKALAEIAANEGFKKPGFHFDSDDTPPDGFTSLVHRVTITDKEDRQKPSLSVISKTSIDVLAGDLNSQFYATEGHMYKTVLPAMTKIAGFSDPLPWPSGRRSGPFPDAPVLSPKVLDRSVACRCYYTSEPGTSPDMVTLGDLGPEGFVVADRSVRMDEAHCRLALAQLARFHGAGLALQALRPDAFEAMRKGLHNPWPTEESRERVMPFYKGIKITPDVVQDKFPVGSEVNKRLVKLFDAFESNNGAFMDPVAGPGFTLIHSDCHVNNMLFQYDKASGAVKQCRLIDFQMVFHGNPAIDVVLVLFVCTDKPMRDKHWDALLRGYHDEVQAVLKACGVPDPDAVYPWQLLQDQLVTASTYGLCMTPLYHCGVFAGPEVVSEVRDFFNIPENKTKTFPIRVTPTFKSRMEGLVEDVVRWGWLPSEEEVDRRVAAHAAHVNATL</sequence>
<dbReference type="KEGG" id="tpal:117642851"/>
<dbReference type="AlphaFoldDB" id="A0A6P8YJY2"/>
<dbReference type="GeneID" id="117642851"/>
<dbReference type="SUPFAM" id="SSF56112">
    <property type="entry name" value="Protein kinase-like (PK-like)"/>
    <property type="match status" value="1"/>
</dbReference>
<proteinExistence type="predicted"/>
<dbReference type="InParanoid" id="A0A6P8YJY2"/>
<evidence type="ECO:0000259" key="1">
    <source>
        <dbReference type="SMART" id="SM00587"/>
    </source>
</evidence>
<dbReference type="OrthoDB" id="5396515at2759"/>
<dbReference type="Proteomes" id="UP000515158">
    <property type="component" value="Unplaced"/>
</dbReference>
<evidence type="ECO:0000313" key="2">
    <source>
        <dbReference type="Proteomes" id="UP000515158"/>
    </source>
</evidence>
<dbReference type="PANTHER" id="PTHR11012:SF8">
    <property type="entry name" value="JUVENILE HORMONE-INDUCIBLE PROTEIN 26"/>
    <property type="match status" value="1"/>
</dbReference>
<evidence type="ECO:0000313" key="3">
    <source>
        <dbReference type="RefSeq" id="XP_034237335.1"/>
    </source>
</evidence>
<dbReference type="InterPro" id="IPR004119">
    <property type="entry name" value="EcKL"/>
</dbReference>
<accession>A0A6P8YJY2</accession>
<organism evidence="3">
    <name type="scientific">Thrips palmi</name>
    <name type="common">Melon thrips</name>
    <dbReference type="NCBI Taxonomy" id="161013"/>
    <lineage>
        <taxon>Eukaryota</taxon>
        <taxon>Metazoa</taxon>
        <taxon>Ecdysozoa</taxon>
        <taxon>Arthropoda</taxon>
        <taxon>Hexapoda</taxon>
        <taxon>Insecta</taxon>
        <taxon>Pterygota</taxon>
        <taxon>Neoptera</taxon>
        <taxon>Paraneoptera</taxon>
        <taxon>Thysanoptera</taxon>
        <taxon>Terebrantia</taxon>
        <taxon>Thripoidea</taxon>
        <taxon>Thripidae</taxon>
        <taxon>Thrips</taxon>
    </lineage>
</organism>
<dbReference type="InterPro" id="IPR011009">
    <property type="entry name" value="Kinase-like_dom_sf"/>
</dbReference>
<protein>
    <submittedName>
        <fullName evidence="3">Uncharacterized protein LOC117642851 isoform X1</fullName>
    </submittedName>
</protein>
<dbReference type="PANTHER" id="PTHR11012">
    <property type="entry name" value="PROTEIN KINASE-LIKE DOMAIN-CONTAINING"/>
    <property type="match status" value="1"/>
</dbReference>
<feature type="domain" description="CHK kinase-like" evidence="1">
    <location>
        <begin position="147"/>
        <end position="344"/>
    </location>
</feature>
<reference evidence="3" key="1">
    <citation type="submission" date="2025-08" db="UniProtKB">
        <authorList>
            <consortium name="RefSeq"/>
        </authorList>
    </citation>
    <scope>IDENTIFICATION</scope>
    <source>
        <tissue evidence="3">Total insect</tissue>
    </source>
</reference>
<dbReference type="FunCoup" id="A0A6P8YJY2">
    <property type="interactions" value="13"/>
</dbReference>
<dbReference type="RefSeq" id="XP_034237335.1">
    <property type="nucleotide sequence ID" value="XM_034381444.1"/>
</dbReference>
<name>A0A6P8YJY2_THRPL</name>
<dbReference type="Gene3D" id="3.90.1200.10">
    <property type="match status" value="1"/>
</dbReference>